<keyword evidence="7 9" id="KW-0129">CBS domain</keyword>
<dbReference type="STRING" id="585531.HMPREF0063_10281"/>
<dbReference type="Pfam" id="PF00571">
    <property type="entry name" value="CBS"/>
    <property type="match status" value="2"/>
</dbReference>
<evidence type="ECO:0000259" key="12">
    <source>
        <dbReference type="PROSITE" id="PS51371"/>
    </source>
</evidence>
<dbReference type="Pfam" id="PF01595">
    <property type="entry name" value="CNNM"/>
    <property type="match status" value="1"/>
</dbReference>
<protein>
    <recommendedName>
        <fullName evidence="16">CBS domain protein</fullName>
    </recommendedName>
</protein>
<dbReference type="PANTHER" id="PTHR43099">
    <property type="entry name" value="UPF0053 PROTEIN YRKA"/>
    <property type="match status" value="1"/>
</dbReference>
<dbReference type="PANTHER" id="PTHR43099:SF5">
    <property type="entry name" value="HLYC_CORC FAMILY TRANSPORTER"/>
    <property type="match status" value="1"/>
</dbReference>
<comment type="caution">
    <text evidence="14">The sequence shown here is derived from an EMBL/GenBank/DDBJ whole genome shotgun (WGS) entry which is preliminary data.</text>
</comment>
<evidence type="ECO:0000256" key="7">
    <source>
        <dbReference type="ARBA" id="ARBA00023122"/>
    </source>
</evidence>
<evidence type="ECO:0000256" key="1">
    <source>
        <dbReference type="ARBA" id="ARBA00004651"/>
    </source>
</evidence>
<keyword evidence="15" id="KW-1185">Reference proteome</keyword>
<keyword evidence="5" id="KW-0677">Repeat</keyword>
<dbReference type="GO" id="GO:0005886">
    <property type="term" value="C:plasma membrane"/>
    <property type="evidence" value="ECO:0007669"/>
    <property type="project" value="UniProtKB-SubCell"/>
</dbReference>
<gene>
    <name evidence="14" type="ORF">HMPREF0063_10281</name>
</gene>
<dbReference type="CDD" id="cd04590">
    <property type="entry name" value="CBS_pair_CorC_HlyC_assoc"/>
    <property type="match status" value="1"/>
</dbReference>
<feature type="domain" description="CBS" evidence="12">
    <location>
        <begin position="292"/>
        <end position="349"/>
    </location>
</feature>
<dbReference type="GO" id="GO:0050660">
    <property type="term" value="F:flavin adenine dinucleotide binding"/>
    <property type="evidence" value="ECO:0007669"/>
    <property type="project" value="InterPro"/>
</dbReference>
<dbReference type="InterPro" id="IPR002550">
    <property type="entry name" value="CNNM"/>
</dbReference>
<dbReference type="Gene3D" id="3.10.580.10">
    <property type="entry name" value="CBS-domain"/>
    <property type="match status" value="1"/>
</dbReference>
<evidence type="ECO:0000256" key="9">
    <source>
        <dbReference type="PROSITE-ProRule" id="PRU00703"/>
    </source>
</evidence>
<feature type="domain" description="CNNM transmembrane" evidence="13">
    <location>
        <begin position="12"/>
        <end position="210"/>
    </location>
</feature>
<evidence type="ECO:0000256" key="5">
    <source>
        <dbReference type="ARBA" id="ARBA00022737"/>
    </source>
</evidence>
<dbReference type="AlphaFoldDB" id="E2S8C4"/>
<dbReference type="SUPFAM" id="SSF56176">
    <property type="entry name" value="FAD-binding/transporter-associated domain-like"/>
    <property type="match status" value="1"/>
</dbReference>
<evidence type="ECO:0000259" key="13">
    <source>
        <dbReference type="PROSITE" id="PS51846"/>
    </source>
</evidence>
<dbReference type="InterPro" id="IPR044751">
    <property type="entry name" value="Ion_transp-like_CBS"/>
</dbReference>
<evidence type="ECO:0000256" key="8">
    <source>
        <dbReference type="ARBA" id="ARBA00023136"/>
    </source>
</evidence>
<keyword evidence="3" id="KW-1003">Cell membrane</keyword>
<name>E2S8C4_9ACTN</name>
<dbReference type="Pfam" id="PF03471">
    <property type="entry name" value="CorC_HlyC"/>
    <property type="match status" value="1"/>
</dbReference>
<dbReference type="InterPro" id="IPR005170">
    <property type="entry name" value="Transptr-assoc_dom"/>
</dbReference>
<comment type="subcellular location">
    <subcellularLocation>
        <location evidence="1">Cell membrane</location>
        <topology evidence="1">Multi-pass membrane protein</topology>
    </subcellularLocation>
</comment>
<dbReference type="InterPro" id="IPR016169">
    <property type="entry name" value="FAD-bd_PCMH_sub2"/>
</dbReference>
<evidence type="ECO:0000256" key="6">
    <source>
        <dbReference type="ARBA" id="ARBA00022989"/>
    </source>
</evidence>
<comment type="similarity">
    <text evidence="2">Belongs to the UPF0053 family.</text>
</comment>
<evidence type="ECO:0000256" key="10">
    <source>
        <dbReference type="PROSITE-ProRule" id="PRU01193"/>
    </source>
</evidence>
<reference evidence="14" key="1">
    <citation type="submission" date="2010-08" db="EMBL/GenBank/DDBJ databases">
        <authorList>
            <person name="Muzny D."/>
            <person name="Qin X."/>
            <person name="Buhay C."/>
            <person name="Dugan-Rocha S."/>
            <person name="Ding Y."/>
            <person name="Chen G."/>
            <person name="Hawes A."/>
            <person name="Holder M."/>
            <person name="Jhangiani S."/>
            <person name="Johnson A."/>
            <person name="Khan Z."/>
            <person name="Li Z."/>
            <person name="Liu W."/>
            <person name="Liu X."/>
            <person name="Perez L."/>
            <person name="Shen H."/>
            <person name="Wang Q."/>
            <person name="Watt J."/>
            <person name="Xi L."/>
            <person name="Xin Y."/>
            <person name="Zhou J."/>
            <person name="Deng J."/>
            <person name="Jiang H."/>
            <person name="Liu Y."/>
            <person name="Qu J."/>
            <person name="Song X.-Z."/>
            <person name="Zhang L."/>
            <person name="Villasana D."/>
            <person name="Johnson A."/>
            <person name="Liu J."/>
            <person name="Liyanage D."/>
            <person name="Lorensuhewa L."/>
            <person name="Robinson T."/>
            <person name="Song A."/>
            <person name="Song B.-B."/>
            <person name="Dinh H."/>
            <person name="Thornton R."/>
            <person name="Coyle M."/>
            <person name="Francisco L."/>
            <person name="Jackson L."/>
            <person name="Javaid M."/>
            <person name="Korchina V."/>
            <person name="Kovar C."/>
            <person name="Mata R."/>
            <person name="Mathew T."/>
            <person name="Ngo R."/>
            <person name="Nguyen L."/>
            <person name="Nguyen N."/>
            <person name="Okwuonu G."/>
            <person name="Ongeri F."/>
            <person name="Pham C."/>
            <person name="Simmons D."/>
            <person name="Wilczek-Boney K."/>
            <person name="Hale W."/>
            <person name="Jakkamsetti A."/>
            <person name="Pham P."/>
            <person name="Ruth R."/>
            <person name="San Lucas F."/>
            <person name="Warren J."/>
            <person name="Zhang J."/>
            <person name="Zhao Z."/>
            <person name="Zhou C."/>
            <person name="Zhu D."/>
            <person name="Lee S."/>
            <person name="Bess C."/>
            <person name="Blankenburg K."/>
            <person name="Forbes L."/>
            <person name="Fu Q."/>
            <person name="Gubbala S."/>
            <person name="Hirani K."/>
            <person name="Jayaseelan J.C."/>
            <person name="Lara F."/>
            <person name="Munidasa M."/>
            <person name="Palculict T."/>
            <person name="Patil S."/>
            <person name="Pu L.-L."/>
            <person name="Saada N."/>
            <person name="Tang L."/>
            <person name="Weissenberger G."/>
            <person name="Zhu Y."/>
            <person name="Hemphill L."/>
            <person name="Shang Y."/>
            <person name="Youmans B."/>
            <person name="Ayvaz T."/>
            <person name="Ross M."/>
            <person name="Santibanez J."/>
            <person name="Aqrawi P."/>
            <person name="Gross S."/>
            <person name="Joshi V."/>
            <person name="Fowler G."/>
            <person name="Nazareth L."/>
            <person name="Reid J."/>
            <person name="Worley K."/>
            <person name="Petrosino J."/>
            <person name="Highlander S."/>
            <person name="Gibbs R."/>
        </authorList>
    </citation>
    <scope>NUCLEOTIDE SEQUENCE [LARGE SCALE GENOMIC DNA]</scope>
    <source>
        <strain evidence="14">DSM 15272</strain>
    </source>
</reference>
<dbReference type="PROSITE" id="PS51371">
    <property type="entry name" value="CBS"/>
    <property type="match status" value="2"/>
</dbReference>
<keyword evidence="4 10" id="KW-0812">Transmembrane</keyword>
<dbReference type="Proteomes" id="UP000003111">
    <property type="component" value="Unassembled WGS sequence"/>
</dbReference>
<evidence type="ECO:0000256" key="3">
    <source>
        <dbReference type="ARBA" id="ARBA00022475"/>
    </source>
</evidence>
<dbReference type="EMBL" id="ACLF03000002">
    <property type="protein sequence ID" value="EFQ84429.1"/>
    <property type="molecule type" value="Genomic_DNA"/>
</dbReference>
<dbReference type="SMART" id="SM01091">
    <property type="entry name" value="CorC_HlyC"/>
    <property type="match status" value="1"/>
</dbReference>
<dbReference type="Gene3D" id="3.30.465.10">
    <property type="match status" value="1"/>
</dbReference>
<feature type="domain" description="CBS" evidence="12">
    <location>
        <begin position="229"/>
        <end position="289"/>
    </location>
</feature>
<organism evidence="14 15">
    <name type="scientific">Aeromicrobium marinum DSM 15272</name>
    <dbReference type="NCBI Taxonomy" id="585531"/>
    <lineage>
        <taxon>Bacteria</taxon>
        <taxon>Bacillati</taxon>
        <taxon>Actinomycetota</taxon>
        <taxon>Actinomycetes</taxon>
        <taxon>Propionibacteriales</taxon>
        <taxon>Nocardioidaceae</taxon>
        <taxon>Aeromicrobium</taxon>
    </lineage>
</organism>
<evidence type="ECO:0000256" key="11">
    <source>
        <dbReference type="SAM" id="Phobius"/>
    </source>
</evidence>
<feature type="transmembrane region" description="Helical" evidence="11">
    <location>
        <begin position="20"/>
        <end position="43"/>
    </location>
</feature>
<dbReference type="InterPro" id="IPR051676">
    <property type="entry name" value="UPF0053_domain"/>
</dbReference>
<evidence type="ECO:0000256" key="2">
    <source>
        <dbReference type="ARBA" id="ARBA00006337"/>
    </source>
</evidence>
<feature type="transmembrane region" description="Helical" evidence="11">
    <location>
        <begin position="115"/>
        <end position="135"/>
    </location>
</feature>
<proteinExistence type="inferred from homology"/>
<sequence length="459" mass="49871">MGEGGIRRIREVDQQTLFNLALVVMFVLVGGVFAATELALVSLRESQLSRMESQSARGVRVAAVARNPNRFLAAVQIGVTVAGFLSAAYGGSTLAPDFAPYLVDAGLPEGAADTTALVLLTLFIAYLSLVFGELVPKRFALQRSAQLSLLVAPPLDRFATAMRPVIWLLSISTNAVVRLLGGDPHAVSEDISEEELRDLVSGHESLGEDERRFVNDVFLASQRTVKEVMRPRGDVVYLKADRRLSDSIEFVRQQPYSRYPVADGGPDQIEGFVHVRDLYDLGDDDRRRVRDVMRPIVMLPSTNQIFPAITTMRSEGTHMALVVDEYGGTDGIVTLEDLVEELIGEIRDEHDAEDVVRTIAVDGSMDVEGGLNIEDFAAETGVELEDGPYETVAGFIVARLGHLPGVGDAVVVEATPAGASSEVAVVLRVEEVDRYRIARVRVERTDTGEPPAGEVSDPE</sequence>
<dbReference type="InterPro" id="IPR000644">
    <property type="entry name" value="CBS_dom"/>
</dbReference>
<dbReference type="PROSITE" id="PS51846">
    <property type="entry name" value="CNNM"/>
    <property type="match status" value="1"/>
</dbReference>
<dbReference type="SUPFAM" id="SSF54631">
    <property type="entry name" value="CBS-domain pair"/>
    <property type="match status" value="1"/>
</dbReference>
<dbReference type="FunFam" id="3.10.580.10:FF:000002">
    <property type="entry name" value="Magnesium/cobalt efflux protein CorC"/>
    <property type="match status" value="1"/>
</dbReference>
<accession>E2S8C4</accession>
<keyword evidence="8 10" id="KW-0472">Membrane</keyword>
<dbReference type="InterPro" id="IPR046342">
    <property type="entry name" value="CBS_dom_sf"/>
</dbReference>
<dbReference type="HOGENOM" id="CLU_015237_4_0_11"/>
<evidence type="ECO:0008006" key="16">
    <source>
        <dbReference type="Google" id="ProtNLM"/>
    </source>
</evidence>
<keyword evidence="6 10" id="KW-1133">Transmembrane helix</keyword>
<evidence type="ECO:0000256" key="4">
    <source>
        <dbReference type="ARBA" id="ARBA00022692"/>
    </source>
</evidence>
<feature type="transmembrane region" description="Helical" evidence="11">
    <location>
        <begin position="71"/>
        <end position="95"/>
    </location>
</feature>
<dbReference type="InterPro" id="IPR036318">
    <property type="entry name" value="FAD-bd_PCMH-like_sf"/>
</dbReference>
<evidence type="ECO:0000313" key="15">
    <source>
        <dbReference type="Proteomes" id="UP000003111"/>
    </source>
</evidence>
<dbReference type="eggNOG" id="COG1253">
    <property type="taxonomic scope" value="Bacteria"/>
</dbReference>
<evidence type="ECO:0000313" key="14">
    <source>
        <dbReference type="EMBL" id="EFQ84429.1"/>
    </source>
</evidence>